<reference evidence="1" key="1">
    <citation type="journal article" date="2020" name="Nat. Commun.">
        <title>Large-scale genome sequencing of mycorrhizal fungi provides insights into the early evolution of symbiotic traits.</title>
        <authorList>
            <person name="Miyauchi S."/>
            <person name="Kiss E."/>
            <person name="Kuo A."/>
            <person name="Drula E."/>
            <person name="Kohler A."/>
            <person name="Sanchez-Garcia M."/>
            <person name="Morin E."/>
            <person name="Andreopoulos B."/>
            <person name="Barry K.W."/>
            <person name="Bonito G."/>
            <person name="Buee M."/>
            <person name="Carver A."/>
            <person name="Chen C."/>
            <person name="Cichocki N."/>
            <person name="Clum A."/>
            <person name="Culley D."/>
            <person name="Crous P.W."/>
            <person name="Fauchery L."/>
            <person name="Girlanda M."/>
            <person name="Hayes R.D."/>
            <person name="Keri Z."/>
            <person name="LaButti K."/>
            <person name="Lipzen A."/>
            <person name="Lombard V."/>
            <person name="Magnuson J."/>
            <person name="Maillard F."/>
            <person name="Murat C."/>
            <person name="Nolan M."/>
            <person name="Ohm R.A."/>
            <person name="Pangilinan J."/>
            <person name="Pereira M.F."/>
            <person name="Perotto S."/>
            <person name="Peter M."/>
            <person name="Pfister S."/>
            <person name="Riley R."/>
            <person name="Sitrit Y."/>
            <person name="Stielow J.B."/>
            <person name="Szollosi G."/>
            <person name="Zifcakova L."/>
            <person name="Stursova M."/>
            <person name="Spatafora J.W."/>
            <person name="Tedersoo L."/>
            <person name="Vaario L.M."/>
            <person name="Yamada A."/>
            <person name="Yan M."/>
            <person name="Wang P."/>
            <person name="Xu J."/>
            <person name="Bruns T."/>
            <person name="Baldrian P."/>
            <person name="Vilgalys R."/>
            <person name="Dunand C."/>
            <person name="Henrissat B."/>
            <person name="Grigoriev I.V."/>
            <person name="Hibbett D."/>
            <person name="Nagy L.G."/>
            <person name="Martin F.M."/>
        </authorList>
    </citation>
    <scope>NUCLEOTIDE SEQUENCE</scope>
    <source>
        <strain evidence="1">UP504</strain>
    </source>
</reference>
<protein>
    <submittedName>
        <fullName evidence="1">Uncharacterized protein</fullName>
    </submittedName>
</protein>
<keyword evidence="2" id="KW-1185">Reference proteome</keyword>
<name>A0A9P6DRF6_9AGAM</name>
<dbReference type="Proteomes" id="UP000886523">
    <property type="component" value="Unassembled WGS sequence"/>
</dbReference>
<proteinExistence type="predicted"/>
<accession>A0A9P6DRF6</accession>
<dbReference type="AlphaFoldDB" id="A0A9P6DRF6"/>
<organism evidence="1 2">
    <name type="scientific">Hydnum rufescens UP504</name>
    <dbReference type="NCBI Taxonomy" id="1448309"/>
    <lineage>
        <taxon>Eukaryota</taxon>
        <taxon>Fungi</taxon>
        <taxon>Dikarya</taxon>
        <taxon>Basidiomycota</taxon>
        <taxon>Agaricomycotina</taxon>
        <taxon>Agaricomycetes</taxon>
        <taxon>Cantharellales</taxon>
        <taxon>Hydnaceae</taxon>
        <taxon>Hydnum</taxon>
    </lineage>
</organism>
<dbReference type="EMBL" id="MU129078">
    <property type="protein sequence ID" value="KAF9507535.1"/>
    <property type="molecule type" value="Genomic_DNA"/>
</dbReference>
<evidence type="ECO:0000313" key="2">
    <source>
        <dbReference type="Proteomes" id="UP000886523"/>
    </source>
</evidence>
<comment type="caution">
    <text evidence="1">The sequence shown here is derived from an EMBL/GenBank/DDBJ whole genome shotgun (WGS) entry which is preliminary data.</text>
</comment>
<sequence length="223" mass="24719">MTPETLDGTTHPLWRVCGSIQGYCLNYLLNRSCKYDLPRNGNAQHKTTGTRMSHTPTLVVQNKYHTPTKVGSKLILPKQQPTPMATSNLCPMVKHQAMPPVPHTHLSGWYHTPAQVVPHTHYGRWYHTPARVPLSALEVVPNWKHQKVGANDLAEGTTNTDEDTVMHDKSTLLLVPTPIAKPSIGSATLSAGTQDARSLHLTPHAQIVQGRHVLAKCWFWLGC</sequence>
<evidence type="ECO:0000313" key="1">
    <source>
        <dbReference type="EMBL" id="KAF9507535.1"/>
    </source>
</evidence>
<gene>
    <name evidence="1" type="ORF">BS47DRAFT_1366592</name>
</gene>